<evidence type="ECO:0000256" key="2">
    <source>
        <dbReference type="SAM" id="SignalP"/>
    </source>
</evidence>
<keyword evidence="1" id="KW-0812">Transmembrane</keyword>
<keyword evidence="2" id="KW-0732">Signal</keyword>
<name>A0A419RUH1_9SPHN</name>
<protein>
    <recommendedName>
        <fullName evidence="5">Ferrochelatase</fullName>
    </recommendedName>
</protein>
<dbReference type="AlphaFoldDB" id="A0A419RUH1"/>
<dbReference type="EMBL" id="RAHX01000001">
    <property type="protein sequence ID" value="RJY09443.1"/>
    <property type="molecule type" value="Genomic_DNA"/>
</dbReference>
<keyword evidence="4" id="KW-1185">Reference proteome</keyword>
<comment type="caution">
    <text evidence="3">The sequence shown here is derived from an EMBL/GenBank/DDBJ whole genome shotgun (WGS) entry which is preliminary data.</text>
</comment>
<feature type="signal peptide" evidence="2">
    <location>
        <begin position="1"/>
        <end position="22"/>
    </location>
</feature>
<sequence>MRKIIATTAAAMLTLASVSAYANTRADDAPISFDSADSADFIVNDDDDDDEGALFPILIGIVLAIGFIIVIVSDTGEDDASPGTGG</sequence>
<organism evidence="3 4">
    <name type="scientific">Aurantiacibacter aquimixticola</name>
    <dbReference type="NCBI Taxonomy" id="1958945"/>
    <lineage>
        <taxon>Bacteria</taxon>
        <taxon>Pseudomonadati</taxon>
        <taxon>Pseudomonadota</taxon>
        <taxon>Alphaproteobacteria</taxon>
        <taxon>Sphingomonadales</taxon>
        <taxon>Erythrobacteraceae</taxon>
        <taxon>Aurantiacibacter</taxon>
    </lineage>
</organism>
<dbReference type="Proteomes" id="UP000285232">
    <property type="component" value="Unassembled WGS sequence"/>
</dbReference>
<keyword evidence="1" id="KW-0472">Membrane</keyword>
<evidence type="ECO:0008006" key="5">
    <source>
        <dbReference type="Google" id="ProtNLM"/>
    </source>
</evidence>
<reference evidence="3 4" key="1">
    <citation type="journal article" date="2017" name="Int. J. Syst. Evol. Microbiol.">
        <title>Erythrobacter aquimixticola sp. nov., isolated from the junction between the ocean and a freshwater spring.</title>
        <authorList>
            <person name="Park S."/>
            <person name="Jung Y.T."/>
            <person name="Choi S.J."/>
            <person name="Yoon J.H."/>
        </authorList>
    </citation>
    <scope>NUCLEOTIDE SEQUENCE [LARGE SCALE GENOMIC DNA]</scope>
    <source>
        <strain evidence="3 4">JSSK-14</strain>
    </source>
</reference>
<feature type="chain" id="PRO_5018986391" description="Ferrochelatase" evidence="2">
    <location>
        <begin position="23"/>
        <end position="86"/>
    </location>
</feature>
<evidence type="ECO:0000313" key="3">
    <source>
        <dbReference type="EMBL" id="RJY09443.1"/>
    </source>
</evidence>
<accession>A0A419RUH1</accession>
<dbReference type="RefSeq" id="WP_120048452.1">
    <property type="nucleotide sequence ID" value="NZ_RAHX01000001.1"/>
</dbReference>
<keyword evidence="1" id="KW-1133">Transmembrane helix</keyword>
<evidence type="ECO:0000256" key="1">
    <source>
        <dbReference type="SAM" id="Phobius"/>
    </source>
</evidence>
<gene>
    <name evidence="3" type="ORF">D6201_08815</name>
</gene>
<proteinExistence type="predicted"/>
<evidence type="ECO:0000313" key="4">
    <source>
        <dbReference type="Proteomes" id="UP000285232"/>
    </source>
</evidence>
<feature type="transmembrane region" description="Helical" evidence="1">
    <location>
        <begin position="53"/>
        <end position="72"/>
    </location>
</feature>